<reference evidence="2 3" key="1">
    <citation type="submission" date="2020-08" db="EMBL/GenBank/DDBJ databases">
        <title>Genomic Encyclopedia of Type Strains, Phase IV (KMG-IV): sequencing the most valuable type-strain genomes for metagenomic binning, comparative biology and taxonomic classification.</title>
        <authorList>
            <person name="Goeker M."/>
        </authorList>
    </citation>
    <scope>NUCLEOTIDE SEQUENCE [LARGE SCALE GENOMIC DNA]</scope>
    <source>
        <strain evidence="2 3">DSM 103733</strain>
    </source>
</reference>
<dbReference type="Proteomes" id="UP000538666">
    <property type="component" value="Unassembled WGS sequence"/>
</dbReference>
<gene>
    <name evidence="2" type="ORF">HNQ77_003537</name>
</gene>
<organism evidence="2 3">
    <name type="scientific">Silvibacterium bohemicum</name>
    <dbReference type="NCBI Taxonomy" id="1577686"/>
    <lineage>
        <taxon>Bacteria</taxon>
        <taxon>Pseudomonadati</taxon>
        <taxon>Acidobacteriota</taxon>
        <taxon>Terriglobia</taxon>
        <taxon>Terriglobales</taxon>
        <taxon>Acidobacteriaceae</taxon>
        <taxon>Silvibacterium</taxon>
    </lineage>
</organism>
<evidence type="ECO:0000256" key="1">
    <source>
        <dbReference type="SAM" id="SignalP"/>
    </source>
</evidence>
<dbReference type="RefSeq" id="WP_156186049.1">
    <property type="nucleotide sequence ID" value="NZ_JACHEK010000007.1"/>
</dbReference>
<name>A0A841JW46_9BACT</name>
<comment type="caution">
    <text evidence="2">The sequence shown here is derived from an EMBL/GenBank/DDBJ whole genome shotgun (WGS) entry which is preliminary data.</text>
</comment>
<keyword evidence="3" id="KW-1185">Reference proteome</keyword>
<dbReference type="EMBL" id="JACHEK010000007">
    <property type="protein sequence ID" value="MBB6145576.1"/>
    <property type="molecule type" value="Genomic_DNA"/>
</dbReference>
<feature type="chain" id="PRO_5032658424" evidence="1">
    <location>
        <begin position="27"/>
        <end position="243"/>
    </location>
</feature>
<dbReference type="AlphaFoldDB" id="A0A841JW46"/>
<sequence length="243" mass="26767">MRTNRIVWRYAALLAVLCAAAWRMQAQDAKQPYPSMAPIEQYRMDRDAEIALARTAAPASISKDAEVMVMGQKNYEIAVEGKNGFVCLVGRAWLAPFGSPEFWNPKNRSPECYNPPAALSVLPYVMKTTGMVLAGLSKTQIFDGIKAAVDKKELGAPASGSLIYMMSKEAYLTDRPPHNLDHLMFDLPRMDGAAWGANMDGTPIYYQQWDTAPITEFYVVMGAWSDGTPVNADGNSASHSHTH</sequence>
<feature type="signal peptide" evidence="1">
    <location>
        <begin position="1"/>
        <end position="26"/>
    </location>
</feature>
<evidence type="ECO:0000313" key="3">
    <source>
        <dbReference type="Proteomes" id="UP000538666"/>
    </source>
</evidence>
<proteinExistence type="predicted"/>
<accession>A0A841JW46</accession>
<protein>
    <submittedName>
        <fullName evidence="2">Uncharacterized protein</fullName>
    </submittedName>
</protein>
<dbReference type="OrthoDB" id="118207at2"/>
<evidence type="ECO:0000313" key="2">
    <source>
        <dbReference type="EMBL" id="MBB6145576.1"/>
    </source>
</evidence>
<keyword evidence="1" id="KW-0732">Signal</keyword>